<dbReference type="Pfam" id="PF08810">
    <property type="entry name" value="KapB"/>
    <property type="match status" value="1"/>
</dbReference>
<dbReference type="RefSeq" id="WP_152150727.1">
    <property type="nucleotide sequence ID" value="NZ_WEIO01000004.1"/>
</dbReference>
<accession>A0A6I1FFK7</accession>
<gene>
    <name evidence="1" type="ORF">F9802_07965</name>
</gene>
<comment type="caution">
    <text evidence="1">The sequence shown here is derived from an EMBL/GenBank/DDBJ whole genome shotgun (WGS) entry which is preliminary data.</text>
</comment>
<sequence length="130" mass="14766">MKTGDVVTAFYKTGKYIGEVTAVYPDRCTVKIMAVLRHPAQGDLHNPKQTDVPFFHERKALAFREQANIPATTIQPYEGSILNYNDSLKEAVLTLKNRLEQDGTAFSEKSLEALKAVQREYELMYNLAWP</sequence>
<dbReference type="EMBL" id="WEIO01000004">
    <property type="protein sequence ID" value="KAB7706954.1"/>
    <property type="molecule type" value="Genomic_DNA"/>
</dbReference>
<protein>
    <submittedName>
        <fullName evidence="1">Kinase</fullName>
    </submittedName>
</protein>
<dbReference type="InterPro" id="IPR038080">
    <property type="entry name" value="KapB_sf"/>
</dbReference>
<proteinExistence type="predicted"/>
<dbReference type="AlphaFoldDB" id="A0A6I1FFK7"/>
<dbReference type="GO" id="GO:0016301">
    <property type="term" value="F:kinase activity"/>
    <property type="evidence" value="ECO:0007669"/>
    <property type="project" value="UniProtKB-KW"/>
</dbReference>
<dbReference type="InterPro" id="IPR014916">
    <property type="entry name" value="KapB"/>
</dbReference>
<keyword evidence="1" id="KW-0808">Transferase</keyword>
<evidence type="ECO:0000313" key="1">
    <source>
        <dbReference type="EMBL" id="KAB7706954.1"/>
    </source>
</evidence>
<dbReference type="Gene3D" id="2.30.30.430">
    <property type="entry name" value="Kinase associated protein B domain"/>
    <property type="match status" value="1"/>
</dbReference>
<name>A0A6I1FFK7_9BACI</name>
<dbReference type="Proteomes" id="UP000429595">
    <property type="component" value="Unassembled WGS sequence"/>
</dbReference>
<keyword evidence="1" id="KW-0418">Kinase</keyword>
<dbReference type="SUPFAM" id="SSF141251">
    <property type="entry name" value="Kinase-associated protein B-like"/>
    <property type="match status" value="1"/>
</dbReference>
<organism evidence="1 2">
    <name type="scientific">Bacillus aerolatus</name>
    <dbReference type="NCBI Taxonomy" id="2653354"/>
    <lineage>
        <taxon>Bacteria</taxon>
        <taxon>Bacillati</taxon>
        <taxon>Bacillota</taxon>
        <taxon>Bacilli</taxon>
        <taxon>Bacillales</taxon>
        <taxon>Bacillaceae</taxon>
        <taxon>Bacillus</taxon>
    </lineage>
</organism>
<dbReference type="SMART" id="SM01298">
    <property type="entry name" value="KapB"/>
    <property type="match status" value="1"/>
</dbReference>
<reference evidence="1 2" key="1">
    <citation type="submission" date="2019-10" db="EMBL/GenBank/DDBJ databases">
        <title>Bacillus aerolatum sp. nov., isolated from bioaerosol of sport playgrounds.</title>
        <authorList>
            <person name="Chen P."/>
            <person name="Zhang G."/>
        </authorList>
    </citation>
    <scope>NUCLEOTIDE SEQUENCE [LARGE SCALE GENOMIC DNA]</scope>
    <source>
        <strain evidence="1 2">CX253</strain>
    </source>
</reference>
<keyword evidence="2" id="KW-1185">Reference proteome</keyword>
<evidence type="ECO:0000313" key="2">
    <source>
        <dbReference type="Proteomes" id="UP000429595"/>
    </source>
</evidence>